<dbReference type="AlphaFoldDB" id="A0A8H7IKC5"/>
<organism evidence="1 2">
    <name type="scientific">Rhizoctonia solani</name>
    <dbReference type="NCBI Taxonomy" id="456999"/>
    <lineage>
        <taxon>Eukaryota</taxon>
        <taxon>Fungi</taxon>
        <taxon>Dikarya</taxon>
        <taxon>Basidiomycota</taxon>
        <taxon>Agaricomycotina</taxon>
        <taxon>Agaricomycetes</taxon>
        <taxon>Cantharellales</taxon>
        <taxon>Ceratobasidiaceae</taxon>
        <taxon>Rhizoctonia</taxon>
    </lineage>
</organism>
<protein>
    <submittedName>
        <fullName evidence="1">Pyridoxamine 5'-phosphate oxidase</fullName>
    </submittedName>
</protein>
<comment type="caution">
    <text evidence="1">The sequence shown here is derived from an EMBL/GenBank/DDBJ whole genome shotgun (WGS) entry which is preliminary data.</text>
</comment>
<accession>A0A8H7IKC5</accession>
<proteinExistence type="predicted"/>
<dbReference type="PANTHER" id="PTHR39336">
    <property type="entry name" value="PYRIDOXAMINE PHOSPHATE OXIDASE FAMILY PROTEIN (AFU_ORTHOLOGUE AFUA_6G11440)"/>
    <property type="match status" value="1"/>
</dbReference>
<sequence>MGKFFDVIPDNLIPWIQEQRCFWVATAPLSANGHINISPKGVLGTFKIIDNKTFFWQDLTGSAEGTSFIRRRGDCFTPPERTNELRCCQVHELGSPRYNELIPPEERIVGSRAAVVVNVHKVGSSCGYSVPLYEPAGERTLLQRIAAPLEEADRYFANNRGGSKEFEATSTLSHFNFIPSESDPSKDDHTPKGIKDYWSKHNIRSIDGLPAMVYSRKLAGLPPEAVEEDQKLFHQDISHRKFASKLADKACRIAEVIGGPGLIVGIAIGFTLSRSWTGVHR</sequence>
<dbReference type="InterPro" id="IPR012349">
    <property type="entry name" value="Split_barrel_FMN-bd"/>
</dbReference>
<dbReference type="Gene3D" id="2.30.110.10">
    <property type="entry name" value="Electron Transport, Fmn-binding Protein, Chain A"/>
    <property type="match status" value="1"/>
</dbReference>
<evidence type="ECO:0000313" key="1">
    <source>
        <dbReference type="EMBL" id="KAF8761459.1"/>
    </source>
</evidence>
<dbReference type="EMBL" id="JACYCF010000001">
    <property type="protein sequence ID" value="KAF8761459.1"/>
    <property type="molecule type" value="Genomic_DNA"/>
</dbReference>
<evidence type="ECO:0000313" key="2">
    <source>
        <dbReference type="Proteomes" id="UP000614334"/>
    </source>
</evidence>
<reference evidence="1" key="1">
    <citation type="submission" date="2020-09" db="EMBL/GenBank/DDBJ databases">
        <title>Comparative genome analyses of four rice-infecting Rhizoctonia solani isolates reveal extensive enrichment of homogalacturonan modification genes.</title>
        <authorList>
            <person name="Lee D.-Y."/>
            <person name="Jeon J."/>
            <person name="Kim K.-T."/>
            <person name="Cheong K."/>
            <person name="Song H."/>
            <person name="Choi G."/>
            <person name="Ko J."/>
            <person name="Opiyo S.O."/>
            <person name="Zuo S."/>
            <person name="Madhav S."/>
            <person name="Lee Y.-H."/>
            <person name="Wang G.-L."/>
        </authorList>
    </citation>
    <scope>NUCLEOTIDE SEQUENCE</scope>
    <source>
        <strain evidence="1">AG1-IA B2</strain>
    </source>
</reference>
<dbReference type="Proteomes" id="UP000614334">
    <property type="component" value="Unassembled WGS sequence"/>
</dbReference>
<gene>
    <name evidence="1" type="ORF">RHS01_00249</name>
</gene>
<dbReference type="PANTHER" id="PTHR39336:SF3">
    <property type="entry name" value="PYRIDOXAMINE PHOSPHATE OXIDASE"/>
    <property type="match status" value="1"/>
</dbReference>
<name>A0A8H7IKC5_9AGAM</name>